<evidence type="ECO:0000313" key="14">
    <source>
        <dbReference type="Proteomes" id="UP001150830"/>
    </source>
</evidence>
<reference evidence="13" key="1">
    <citation type="submission" date="2022-11" db="EMBL/GenBank/DDBJ databases">
        <title>Parathalassolutuus dongxingensis gen. nov., sp. nov., a novel member of family Oceanospirillaceae isolated from a coastal shrimp pond in Guangxi, China.</title>
        <authorList>
            <person name="Chen H."/>
        </authorList>
    </citation>
    <scope>NUCLEOTIDE SEQUENCE</scope>
    <source>
        <strain evidence="13">G-43</strain>
    </source>
</reference>
<keyword evidence="4" id="KW-0500">Molybdenum</keyword>
<dbReference type="NCBIfam" id="TIGR02965">
    <property type="entry name" value="xanthine_xdhB"/>
    <property type="match status" value="1"/>
</dbReference>
<dbReference type="InterPro" id="IPR036856">
    <property type="entry name" value="Ald_Oxase/Xan_DH_a/b_sf"/>
</dbReference>
<dbReference type="GO" id="GO:0051537">
    <property type="term" value="F:2 iron, 2 sulfur cluster binding"/>
    <property type="evidence" value="ECO:0007669"/>
    <property type="project" value="UniProtKB-KW"/>
</dbReference>
<dbReference type="Pfam" id="PF02738">
    <property type="entry name" value="MoCoBD_1"/>
    <property type="match status" value="1"/>
</dbReference>
<evidence type="ECO:0000256" key="4">
    <source>
        <dbReference type="ARBA" id="ARBA00022505"/>
    </source>
</evidence>
<name>A0A9X3EGP1_9GAMM</name>
<dbReference type="InterPro" id="IPR037165">
    <property type="entry name" value="AldOxase/xan_DH_Mopterin-bd_sf"/>
</dbReference>
<dbReference type="Gene3D" id="3.90.1170.50">
    <property type="entry name" value="Aldehyde oxidase/xanthine dehydrogenase, a/b hammerhead"/>
    <property type="match status" value="1"/>
</dbReference>
<dbReference type="FunFam" id="3.30.365.10:FF:000002">
    <property type="entry name" value="Xanthine dehydrogenase oxidase"/>
    <property type="match status" value="1"/>
</dbReference>
<dbReference type="EC" id="1.17.1.4" evidence="13"/>
<keyword evidence="14" id="KW-1185">Reference proteome</keyword>
<evidence type="ECO:0000256" key="11">
    <source>
        <dbReference type="ARBA" id="ARBA00053029"/>
    </source>
</evidence>
<feature type="domain" description="Aldehyde oxidase/xanthine dehydrogenase a/b hammerhead" evidence="12">
    <location>
        <begin position="53"/>
        <end position="160"/>
    </location>
</feature>
<keyword evidence="8" id="KW-0408">Iron</keyword>
<dbReference type="PANTHER" id="PTHR11908">
    <property type="entry name" value="XANTHINE DEHYDROGENASE"/>
    <property type="match status" value="1"/>
</dbReference>
<dbReference type="Proteomes" id="UP001150830">
    <property type="component" value="Unassembled WGS sequence"/>
</dbReference>
<dbReference type="InterPro" id="IPR046867">
    <property type="entry name" value="AldOxase/xan_DH_MoCoBD2"/>
</dbReference>
<evidence type="ECO:0000256" key="3">
    <source>
        <dbReference type="ARBA" id="ARBA00006849"/>
    </source>
</evidence>
<dbReference type="SMART" id="SM01008">
    <property type="entry name" value="Ald_Xan_dh_C"/>
    <property type="match status" value="1"/>
</dbReference>
<dbReference type="SUPFAM" id="SSF56003">
    <property type="entry name" value="Molybdenum cofactor-binding domain"/>
    <property type="match status" value="1"/>
</dbReference>
<protein>
    <submittedName>
        <fullName evidence="13">Xanthine dehydrogenase molybdopterin binding subunit</fullName>
        <ecNumber evidence="13">1.17.1.4</ecNumber>
    </submittedName>
</protein>
<evidence type="ECO:0000256" key="7">
    <source>
        <dbReference type="ARBA" id="ARBA00023002"/>
    </source>
</evidence>
<comment type="cofactor">
    <cofactor evidence="11">
        <name>Mo-molybdopterin cytosine dinucleotide</name>
        <dbReference type="ChEBI" id="CHEBI:71308"/>
    </cofactor>
</comment>
<evidence type="ECO:0000256" key="10">
    <source>
        <dbReference type="ARBA" id="ARBA00034078"/>
    </source>
</evidence>
<comment type="cofactor">
    <cofactor evidence="10">
        <name>[2Fe-2S] cluster</name>
        <dbReference type="ChEBI" id="CHEBI:190135"/>
    </cofactor>
</comment>
<dbReference type="GO" id="GO:0005506">
    <property type="term" value="F:iron ion binding"/>
    <property type="evidence" value="ECO:0007669"/>
    <property type="project" value="InterPro"/>
</dbReference>
<comment type="cofactor">
    <cofactor evidence="2">
        <name>FAD</name>
        <dbReference type="ChEBI" id="CHEBI:57692"/>
    </cofactor>
</comment>
<evidence type="ECO:0000256" key="5">
    <source>
        <dbReference type="ARBA" id="ARBA00022714"/>
    </source>
</evidence>
<organism evidence="13 14">
    <name type="scientific">Parathalassolituus penaei</name>
    <dbReference type="NCBI Taxonomy" id="2997323"/>
    <lineage>
        <taxon>Bacteria</taxon>
        <taxon>Pseudomonadati</taxon>
        <taxon>Pseudomonadota</taxon>
        <taxon>Gammaproteobacteria</taxon>
        <taxon>Oceanospirillales</taxon>
        <taxon>Oceanospirillaceae</taxon>
        <taxon>Parathalassolituus</taxon>
    </lineage>
</organism>
<comment type="cofactor">
    <cofactor evidence="1">
        <name>Mo-molybdopterin</name>
        <dbReference type="ChEBI" id="CHEBI:71302"/>
    </cofactor>
</comment>
<keyword evidence="7 13" id="KW-0560">Oxidoreductase</keyword>
<evidence type="ECO:0000256" key="2">
    <source>
        <dbReference type="ARBA" id="ARBA00001974"/>
    </source>
</evidence>
<proteinExistence type="inferred from homology"/>
<dbReference type="Pfam" id="PF01315">
    <property type="entry name" value="Ald_Xan_dh_C"/>
    <property type="match status" value="1"/>
</dbReference>
<dbReference type="AlphaFoldDB" id="A0A9X3EGP1"/>
<dbReference type="InterPro" id="IPR016208">
    <property type="entry name" value="Ald_Oxase/xanthine_DH-like"/>
</dbReference>
<dbReference type="InterPro" id="IPR014309">
    <property type="entry name" value="Xanthine_DH_Mopterin-bd_su"/>
</dbReference>
<dbReference type="InterPro" id="IPR000674">
    <property type="entry name" value="Ald_Oxase/Xan_DH_a/b"/>
</dbReference>
<evidence type="ECO:0000256" key="6">
    <source>
        <dbReference type="ARBA" id="ARBA00022723"/>
    </source>
</evidence>
<evidence type="ECO:0000259" key="12">
    <source>
        <dbReference type="SMART" id="SM01008"/>
    </source>
</evidence>
<sequence>MRKVELQGASSPENELTLATNPSAIPNGIAGLDLVSGPVGKPSRHESAIQHVTGAARYVDDLIEPANGLFAAVIRSPIARGTITRMDLEPVRKSPGVVCVLTVDDVLGHTDIGPVFPGDPIMTSTEVKFFGQCLAVVAATSELAARRAAQAAILEFEREEPLLDAREAVASQQLVRPSHVMTMGDVDSALASSHQVLEAMQEVGGQEHFYLEGQVSLAMPTEDGGMLVYTSSQHPSEVQKLVAEVLALPLNRVTVDMRRMGGGFGGKESQAAQWACLAALLASKTGRAVKLRLPRQDDMIMTGKRHPFANSYRIGIDEAGRITAADIEVIGNCGNSPDLSDAIVDRAMFHADNAYFLGNARIAGHRAFSNQVSHTAYRGFGGPQGMMIIERAMDDIARAVGKDPLDIRKLNLYGTEQSEPERTLTPYHQTVEFNYLPQLIEQLETSSDYRARRVAIRQFNQHSPILKRGLALTPVKFGISFTLQHLNQAGALIHIYTDGSIQVNHGGTEMGQGLHTKVGQIVAQTLGVELERIVVTATRTDKVPNTSPTAASSGTDLNGKAAQNAALTLRQRLVEFLAAEKTVSPEAIRFENGRVSWGGSEDMSFAELVQAAYVGRVSLSATGYYRTPKIWYDRTNARGRPFFYFALGAAVSEVVVDTLTGEYRVTRVDILHDVGRSINPAIDRGQIEGGFIQGMGWLTTEELVWHADGRLLSNNPATYKIPAIGDTPPVFNVALFEHENDEATVYNSKAVGEPPFMLAISVWSALRDAISSLSDYRLSPDLDTPATPERVLKAVMAVQAQCAQNGMTGGAV</sequence>
<accession>A0A9X3EGP1</accession>
<comment type="caution">
    <text evidence="13">The sequence shown here is derived from an EMBL/GenBank/DDBJ whole genome shotgun (WGS) entry which is preliminary data.</text>
</comment>
<dbReference type="GO" id="GO:0004854">
    <property type="term" value="F:xanthine dehydrogenase activity"/>
    <property type="evidence" value="ECO:0007669"/>
    <property type="project" value="UniProtKB-EC"/>
</dbReference>
<keyword evidence="9" id="KW-0411">Iron-sulfur</keyword>
<evidence type="ECO:0000256" key="8">
    <source>
        <dbReference type="ARBA" id="ARBA00023004"/>
    </source>
</evidence>
<dbReference type="FunFam" id="3.30.365.10:FF:000001">
    <property type="entry name" value="Xanthine dehydrogenase oxidase"/>
    <property type="match status" value="1"/>
</dbReference>
<dbReference type="RefSeq" id="WP_283172195.1">
    <property type="nucleotide sequence ID" value="NZ_JAPNOA010000007.1"/>
</dbReference>
<dbReference type="Pfam" id="PF20256">
    <property type="entry name" value="MoCoBD_2"/>
    <property type="match status" value="1"/>
</dbReference>
<evidence type="ECO:0000256" key="9">
    <source>
        <dbReference type="ARBA" id="ARBA00023014"/>
    </source>
</evidence>
<evidence type="ECO:0000313" key="13">
    <source>
        <dbReference type="EMBL" id="MCY0963976.1"/>
    </source>
</evidence>
<evidence type="ECO:0000256" key="1">
    <source>
        <dbReference type="ARBA" id="ARBA00001924"/>
    </source>
</evidence>
<dbReference type="InterPro" id="IPR008274">
    <property type="entry name" value="AldOxase/xan_DH_MoCoBD1"/>
</dbReference>
<dbReference type="PANTHER" id="PTHR11908:SF132">
    <property type="entry name" value="ALDEHYDE OXIDASE 1-RELATED"/>
    <property type="match status" value="1"/>
</dbReference>
<dbReference type="SUPFAM" id="SSF54665">
    <property type="entry name" value="CO dehydrogenase molybdoprotein N-domain-like"/>
    <property type="match status" value="1"/>
</dbReference>
<keyword evidence="5" id="KW-0001">2Fe-2S</keyword>
<dbReference type="Gene3D" id="3.30.365.10">
    <property type="entry name" value="Aldehyde oxidase/xanthine dehydrogenase, molybdopterin binding domain"/>
    <property type="match status" value="4"/>
</dbReference>
<keyword evidence="6" id="KW-0479">Metal-binding</keyword>
<dbReference type="EMBL" id="JAPNOA010000007">
    <property type="protein sequence ID" value="MCY0963976.1"/>
    <property type="molecule type" value="Genomic_DNA"/>
</dbReference>
<gene>
    <name evidence="13" type="primary">xdhB</name>
    <name evidence="13" type="ORF">OUO13_02135</name>
</gene>
<comment type="similarity">
    <text evidence="3">Belongs to the xanthine dehydrogenase family.</text>
</comment>
<dbReference type="GO" id="GO:0030151">
    <property type="term" value="F:molybdenum ion binding"/>
    <property type="evidence" value="ECO:0007669"/>
    <property type="project" value="InterPro"/>
</dbReference>